<dbReference type="RefSeq" id="WP_127727219.1">
    <property type="nucleotide sequence ID" value="NZ_SACP01000002.1"/>
</dbReference>
<protein>
    <submittedName>
        <fullName evidence="2">Uncharacterized protein</fullName>
    </submittedName>
</protein>
<evidence type="ECO:0000313" key="3">
    <source>
        <dbReference type="Proteomes" id="UP000286997"/>
    </source>
</evidence>
<dbReference type="EMBL" id="SACP01000002">
    <property type="protein sequence ID" value="RVU21000.1"/>
    <property type="molecule type" value="Genomic_DNA"/>
</dbReference>
<evidence type="ECO:0000313" key="2">
    <source>
        <dbReference type="EMBL" id="RVU21000.1"/>
    </source>
</evidence>
<organism evidence="2 3">
    <name type="scientific">Methylobacterium oryzihabitans</name>
    <dbReference type="NCBI Taxonomy" id="2499852"/>
    <lineage>
        <taxon>Bacteria</taxon>
        <taxon>Pseudomonadati</taxon>
        <taxon>Pseudomonadota</taxon>
        <taxon>Alphaproteobacteria</taxon>
        <taxon>Hyphomicrobiales</taxon>
        <taxon>Methylobacteriaceae</taxon>
        <taxon>Methylobacterium</taxon>
    </lineage>
</organism>
<keyword evidence="1" id="KW-1133">Transmembrane helix</keyword>
<keyword evidence="1" id="KW-0812">Transmembrane</keyword>
<dbReference type="AlphaFoldDB" id="A0A437PFE7"/>
<feature type="transmembrane region" description="Helical" evidence="1">
    <location>
        <begin position="142"/>
        <end position="162"/>
    </location>
</feature>
<dbReference type="OrthoDB" id="100177at2"/>
<accession>A0A437PFE7</accession>
<keyword evidence="1" id="KW-0472">Membrane</keyword>
<keyword evidence="3" id="KW-1185">Reference proteome</keyword>
<sequence>MRSGPFARSPKLAGFLRFVVEEELAGRGATLKAYTIATQALGRPKDFDPGVDPSVRVEAGRLRRAIDEGYAVIEEPQPVRIRVPVGTYRPQFERVAPPEPAAIPDPAAAVPAPGPAAPGLVPPGSAAAAAGLIGFSPRAQSVIIALLASILLLLCVEVYLLIALHPIANGDDRQAQRTGVSQTIR</sequence>
<gene>
    <name evidence="2" type="ORF">EOE48_02575</name>
</gene>
<dbReference type="Proteomes" id="UP000286997">
    <property type="component" value="Unassembled WGS sequence"/>
</dbReference>
<evidence type="ECO:0000256" key="1">
    <source>
        <dbReference type="SAM" id="Phobius"/>
    </source>
</evidence>
<reference evidence="2 3" key="1">
    <citation type="submission" date="2019-01" db="EMBL/GenBank/DDBJ databases">
        <authorList>
            <person name="Chen W.-M."/>
        </authorList>
    </citation>
    <scope>NUCLEOTIDE SEQUENCE [LARGE SCALE GENOMIC DNA]</scope>
    <source>
        <strain evidence="2 3">TER-1</strain>
    </source>
</reference>
<proteinExistence type="predicted"/>
<comment type="caution">
    <text evidence="2">The sequence shown here is derived from an EMBL/GenBank/DDBJ whole genome shotgun (WGS) entry which is preliminary data.</text>
</comment>
<name>A0A437PFE7_9HYPH</name>